<keyword evidence="2" id="KW-1185">Reference proteome</keyword>
<reference evidence="1" key="1">
    <citation type="submission" date="2019-07" db="EMBL/GenBank/DDBJ databases">
        <authorList>
            <person name="De-Chao Zhang Q."/>
        </authorList>
    </citation>
    <scope>NUCLEOTIDE SEQUENCE</scope>
    <source>
        <strain evidence="1">TP-CH-4</strain>
    </source>
</reference>
<dbReference type="Proteomes" id="UP000707206">
    <property type="component" value="Unassembled WGS sequence"/>
</dbReference>
<name>A0A967AQX3_9FLAO</name>
<protein>
    <submittedName>
        <fullName evidence="1">Uncharacterized protein</fullName>
    </submittedName>
</protein>
<dbReference type="EMBL" id="VIKU02000001">
    <property type="protein sequence ID" value="NHF58342.1"/>
    <property type="molecule type" value="Genomic_DNA"/>
</dbReference>
<evidence type="ECO:0000313" key="1">
    <source>
        <dbReference type="EMBL" id="NHF58342.1"/>
    </source>
</evidence>
<sequence>MLSGNIFFDVFGNRTKWFVFLLIYWSLSSLMGQNEPTETYTFRHGSNSLTAIDYNVEGLPYINENFINGVVINRNTKLTIPLRYNAYSDTFQAIDLQGDHNDVLKRRYISVRLGDTLYQYFVFEDHLKFKKGYFKVISDGETKLLSRTVKTIQDYIVPEHGYERGERPKFLTHTHYYIKKLGKPAKKLAHLSRKEVFAVLWDKFAELRSYARKNKLRLRSVEEVVQTLAYYDSIKLPEEIPKEDVE</sequence>
<dbReference type="RefSeq" id="WP_152572839.1">
    <property type="nucleotide sequence ID" value="NZ_VIKU02000001.1"/>
</dbReference>
<organism evidence="1 2">
    <name type="scientific">Pelagihabitans pacificus</name>
    <dbReference type="NCBI Taxonomy" id="2696054"/>
    <lineage>
        <taxon>Bacteria</taxon>
        <taxon>Pseudomonadati</taxon>
        <taxon>Bacteroidota</taxon>
        <taxon>Flavobacteriia</taxon>
        <taxon>Flavobacteriales</taxon>
        <taxon>Flavobacteriaceae</taxon>
        <taxon>Pelagihabitans</taxon>
    </lineage>
</organism>
<comment type="caution">
    <text evidence="1">The sequence shown here is derived from an EMBL/GenBank/DDBJ whole genome shotgun (WGS) entry which is preliminary data.</text>
</comment>
<accession>A0A967AQX3</accession>
<evidence type="ECO:0000313" key="2">
    <source>
        <dbReference type="Proteomes" id="UP000707206"/>
    </source>
</evidence>
<gene>
    <name evidence="1" type="ORF">FK220_003255</name>
</gene>
<dbReference type="AlphaFoldDB" id="A0A967AQX3"/>
<proteinExistence type="predicted"/>
<reference evidence="1" key="2">
    <citation type="submission" date="2020-03" db="EMBL/GenBank/DDBJ databases">
        <title>Flavobacteriaceae bacterium strain TP-CH-4, a member of the family Flavobacteriaceae isolated from a deep-sea seamount.</title>
        <authorList>
            <person name="Zhang D.-C."/>
        </authorList>
    </citation>
    <scope>NUCLEOTIDE SEQUENCE</scope>
    <source>
        <strain evidence="1">TP-CH-4</strain>
    </source>
</reference>